<proteinExistence type="predicted"/>
<organism evidence="1 2">
    <name type="scientific">Streptomyces citrinus</name>
    <dbReference type="NCBI Taxonomy" id="3118173"/>
    <lineage>
        <taxon>Bacteria</taxon>
        <taxon>Bacillati</taxon>
        <taxon>Actinomycetota</taxon>
        <taxon>Actinomycetes</taxon>
        <taxon>Kitasatosporales</taxon>
        <taxon>Streptomycetaceae</taxon>
        <taxon>Streptomyces</taxon>
    </lineage>
</organism>
<evidence type="ECO:0000313" key="1">
    <source>
        <dbReference type="EMBL" id="WWQ63574.1"/>
    </source>
</evidence>
<dbReference type="EMBL" id="CP146022">
    <property type="protein sequence ID" value="WWQ63574.1"/>
    <property type="molecule type" value="Genomic_DNA"/>
</dbReference>
<keyword evidence="2" id="KW-1185">Reference proteome</keyword>
<evidence type="ECO:0000313" key="2">
    <source>
        <dbReference type="Proteomes" id="UP001432251"/>
    </source>
</evidence>
<accession>A0ACD5A9H0</accession>
<name>A0ACD5A9H0_9ACTN</name>
<dbReference type="Proteomes" id="UP001432251">
    <property type="component" value="Chromosome"/>
</dbReference>
<gene>
    <name evidence="1" type="ORF">V2W30_09630</name>
</gene>
<protein>
    <submittedName>
        <fullName evidence="1">S8 family serine peptidase</fullName>
    </submittedName>
</protein>
<sequence length="1189" mass="123869">MLAVALAAALGAPLLGAAPAVADPTPTGPAQRLAAKADAKVQRQLATQDQATFWVQLDSEADTTEAEQATTKAARGRAVIKAKTAYADKSQAGLKALLKKADASYRSFWISNTVMVTGDRALARKIAARDDVAAIQSDDPIEMPDPIASVQEATVNGFDWNIDAINAPKVWSEFGDRGEGVVIGSIDTGVDWNHPALLSSYRGLKADGGVDHSHNWFDPTGFCAERTTGPCDDVGHGTHTMGTMVGDDGQGNQIGVAPGATWIAAKACTTTDCTRSALLAAGQWMLAPTDSDGADPRPDLAPDVINNSWGAAVLDPWYSSMVQAWRDAGIFPAFSNGNTGPGCDTAGSPGAYANTYASGAFGVTGRIADFSSRGTGENGVVKPNIAAPGVNIRSAAPGGGYVPKSGTSMASPHTAATVALVWSAAPSLRGDIAATEAVLDQSAVDVDATGCGGTAADNNVYGEGRLDAYAAVSAAPRGALGKLTGTVTAASGDPVADAEVRLNGKVKVMARTDKNGTYTLPRVTAGDYKVAVTRFGFLDGETTATVTENTTTTADLTLTKAPTGTLTGRITSASGPEADVDIVLPGTPARTTTAADGTYALTLPTGDYQVNLTPRNKCAESSALALTMTTSDRTENIALADRTDASGTTCRQVDEAFPTGDTKVGITGPYGGYSTQDLPFPVALYGRTYDKASISLDGSLIFGYLTLTAANTRLPTTATPNGALYPFWDDLRMDADSGIYTAVRGTAPHRTYVVEWRDMQISKTPERRLSFAAEISEDGTYTFHYKGLDAGGVDDELGAGATVGAENHTGTDAFLYAFKQRSLREGMAIRFRPERHAVVNGSVTDANDGKPITGSSVTVTRDGTQIAKITPRADGAYLGQIPVPDPGEYQVTISAPHYETVTRTATLDGLGVLHTDAALKTGVVTTDHTDGWTVVIPQGQTRTRTLTLTDTGSAADYTVKEKTGLAWVTAAPAAGRLGAGARQQVTLTFDTSKATAGTVLRGTVVVASESGRAPTTEIPVTVVVPAYRTAVDVGSSDATPYVDHLGDTWTADRPWTSGSYGFVGDATTVPTTPKTITGTDDQKPLRTARQSATEYRFDQLPSGVYQVELSFAELSGVKPGHRVFDVTAEGAQKVSNVDIALETGGSYRALTKTFTVKVTDGQLNLGLSSVTGETLLNTVRVTHRPDLTA</sequence>
<reference evidence="1" key="1">
    <citation type="journal article" date="2025" name="Int. J. Syst. Evol. Microbiol.">
        <title>Streptomyces citrinus sp. nov., with yellow diffusible pigment.</title>
        <authorList>
            <person name="He Y."/>
            <person name="Yang E."/>
            <person name="Xu J."/>
            <person name="Sun Y."/>
            <person name="Sun L."/>
        </authorList>
    </citation>
    <scope>NUCLEOTIDE SEQUENCE</scope>
    <source>
        <strain evidence="1">Q6</strain>
    </source>
</reference>